<accession>A0ABX8AFH0</accession>
<dbReference type="SUPFAM" id="SSF55031">
    <property type="entry name" value="Bacterial exopeptidase dimerisation domain"/>
    <property type="match status" value="1"/>
</dbReference>
<name>A0ABX8AFH0_9BRAD</name>
<comment type="similarity">
    <text evidence="1">Belongs to the peptidase M20 family.</text>
</comment>
<dbReference type="InterPro" id="IPR002933">
    <property type="entry name" value="Peptidase_M20"/>
</dbReference>
<dbReference type="Gene3D" id="3.40.630.10">
    <property type="entry name" value="Zn peptidases"/>
    <property type="match status" value="1"/>
</dbReference>
<evidence type="ECO:0000313" key="4">
    <source>
        <dbReference type="Proteomes" id="UP000682843"/>
    </source>
</evidence>
<sequence length="402" mass="42910">MALAAITDPDKPWTRRSFSQRFLDGRVWLKQQYEAAGMTVRMDAGANVIARWEGTVAGLPPIMLGSHSDTVPSGGRFDGISGILTALETVRALQASGYRPRHPIEIVDFLAEEPSEYGLSCVGSRAMAGELDAKMLTYTNAAGETLAAAIKRVGGDPDKIAAMPKPVFAGYLELHIEQGIVLESNNLDIALVTGIAGITRVEIVLTGAADHAGSTLMQYRRDASLAAAEIVLLVARKAHEFADRKQGHFVATTGILDISPNASNVVPGGARMILDIRAEKAETVAEFVAMLDRETQEVAQRAKVDRTKFGIISQNPPSPCDDHLRDILGRAASKLGYFTTTLASGAGHDAAFMSHIGKSAMLFVPSKDGKSHCPEEYTSPEQLAVGAATLFEAVRLLDGQNA</sequence>
<dbReference type="Pfam" id="PF01546">
    <property type="entry name" value="Peptidase_M20"/>
    <property type="match status" value="1"/>
</dbReference>
<dbReference type="InterPro" id="IPR010158">
    <property type="entry name" value="Amidase_Cbmase"/>
</dbReference>
<keyword evidence="4" id="KW-1185">Reference proteome</keyword>
<dbReference type="PANTHER" id="PTHR32494:SF5">
    <property type="entry name" value="ALLANTOATE AMIDOHYDROLASE"/>
    <property type="match status" value="1"/>
</dbReference>
<dbReference type="NCBIfam" id="TIGR01879">
    <property type="entry name" value="hydantase"/>
    <property type="match status" value="1"/>
</dbReference>
<dbReference type="PIRSF" id="PIRSF001235">
    <property type="entry name" value="Amidase_carbamoylase"/>
    <property type="match status" value="1"/>
</dbReference>
<gene>
    <name evidence="3" type="ORF">RPMA_21135</name>
</gene>
<dbReference type="PROSITE" id="PS00758">
    <property type="entry name" value="ARGE_DAPE_CPG2_1"/>
    <property type="match status" value="1"/>
</dbReference>
<evidence type="ECO:0000313" key="3">
    <source>
        <dbReference type="EMBL" id="QUS42511.1"/>
    </source>
</evidence>
<evidence type="ECO:0000256" key="1">
    <source>
        <dbReference type="ARBA" id="ARBA00006153"/>
    </source>
</evidence>
<dbReference type="CDD" id="cd03884">
    <property type="entry name" value="M20_bAS"/>
    <property type="match status" value="1"/>
</dbReference>
<reference evidence="3 4" key="1">
    <citation type="submission" date="2019-02" db="EMBL/GenBank/DDBJ databases">
        <title>Emended description of the genus Rhodopseudomonas and description of Rhodopseudomonas albus sp. nov., a non-phototrophic, heavy-metal-tolerant bacterium isolated from garden soil.</title>
        <authorList>
            <person name="Bao Z."/>
            <person name="Cao W.W."/>
            <person name="Sato Y."/>
            <person name="Nishizawa T."/>
            <person name="Zhao J."/>
            <person name="Guo Y."/>
            <person name="Ohta H."/>
        </authorList>
    </citation>
    <scope>NUCLEOTIDE SEQUENCE [LARGE SCALE GENOMIC DNA]</scope>
    <source>
        <strain evidence="3 4">SK50-23</strain>
    </source>
</reference>
<keyword evidence="2 3" id="KW-0378">Hydrolase</keyword>
<organism evidence="3 4">
    <name type="scientific">Tardiphaga alba</name>
    <dbReference type="NCBI Taxonomy" id="340268"/>
    <lineage>
        <taxon>Bacteria</taxon>
        <taxon>Pseudomonadati</taxon>
        <taxon>Pseudomonadota</taxon>
        <taxon>Alphaproteobacteria</taxon>
        <taxon>Hyphomicrobiales</taxon>
        <taxon>Nitrobacteraceae</taxon>
        <taxon>Tardiphaga</taxon>
    </lineage>
</organism>
<dbReference type="NCBIfam" id="NF009531">
    <property type="entry name" value="PRK12893.1-5"/>
    <property type="match status" value="1"/>
</dbReference>
<proteinExistence type="inferred from homology"/>
<dbReference type="PANTHER" id="PTHR32494">
    <property type="entry name" value="ALLANTOATE DEIMINASE-RELATED"/>
    <property type="match status" value="1"/>
</dbReference>
<dbReference type="EMBL" id="CP036498">
    <property type="protein sequence ID" value="QUS42511.1"/>
    <property type="molecule type" value="Genomic_DNA"/>
</dbReference>
<protein>
    <submittedName>
        <fullName evidence="3">Zn-dependent hydrolase</fullName>
    </submittedName>
</protein>
<evidence type="ECO:0000256" key="2">
    <source>
        <dbReference type="ARBA" id="ARBA00022801"/>
    </source>
</evidence>
<dbReference type="InterPro" id="IPR036264">
    <property type="entry name" value="Bact_exopeptidase_dim_dom"/>
</dbReference>
<dbReference type="SUPFAM" id="SSF53187">
    <property type="entry name" value="Zn-dependent exopeptidases"/>
    <property type="match status" value="1"/>
</dbReference>
<dbReference type="Gene3D" id="3.30.70.360">
    <property type="match status" value="1"/>
</dbReference>
<dbReference type="Proteomes" id="UP000682843">
    <property type="component" value="Chromosome"/>
</dbReference>
<dbReference type="InterPro" id="IPR001261">
    <property type="entry name" value="ArgE/DapE_CS"/>
</dbReference>
<dbReference type="GO" id="GO:0016787">
    <property type="term" value="F:hydrolase activity"/>
    <property type="evidence" value="ECO:0007669"/>
    <property type="project" value="UniProtKB-KW"/>
</dbReference>